<dbReference type="Gene3D" id="2.180.10.10">
    <property type="entry name" value="RHS repeat-associated core"/>
    <property type="match status" value="1"/>
</dbReference>
<name>A0A8A4THN5_SULCO</name>
<dbReference type="Pfam" id="PF25023">
    <property type="entry name" value="TEN_YD-shell"/>
    <property type="match status" value="1"/>
</dbReference>
<keyword evidence="4" id="KW-1185">Reference proteome</keyword>
<dbReference type="RefSeq" id="WP_237378333.1">
    <property type="nucleotide sequence ID" value="NZ_CP071793.1"/>
</dbReference>
<dbReference type="InterPro" id="IPR022385">
    <property type="entry name" value="Rhs_assc_core"/>
</dbReference>
<sequence length="2655" mass="292649">MTNTANGSTRNDAGKSQAPKVRAFQLDSGATGNLSESVNLFRGNINFPLDFVNLPGAPHLGIKVTASYASNVARQVDGDNLIAPTGVLGLGWSLPYDSIQMEVTSQASMLGNTFNLQSGGNPSKLIALEKDGDTMRFASREFPLWQITYQIGRETWIIRRDDGSTAVFGGPDDERNLLWKSVRWGNWVGGSVNDKAPGGTPHTFVSGWNLQRITTQWGESLSYDYDRDEEPIGAGDLEYTRAAYPKTVTDSLGRSVRYSYLQKEAAEYVNPNAVPEGAPGVAYQNRYETCYLDKVEVFNAPIMNPDGTQGAQKLNYAIDFGWRCVAKNGFLKRYLIRAQQTYASGCPVPPMVFDYNFDGDDDSFGCLTRLTYPSGGSVHWCYDTLPLGNEGVFGLNFQAERPQSSEFTHAVPRIWFGDDYVVVLWHAVISPALRLCVYQYGGRWSEPWETDLAFVGVDLDHLRATLAPDFFALYLGDRGDGEAFVHSFHKDPFAFGTWHEHKLPFEPHVVEAIPEETQLVSGDHFIAIHLGGSKSLFTFDYSPVDWAWSDAKQLAFNGNGVHIPIAAAGNMLLAGFYDDSDQTIIDAAYALLPWGGWRNLEMLQARSQSFQWDAAYSQLYWSVGDGFAVGTYLPENEKLTALRVLRWDVLLEEARVQHLDGGNQLTQAGPSLVASGGFYYRYDGQTWVQTRSGTGEETLHALAQDTVLETHTEGHILDSRLFSYNAFTADESEAWSHHSFPQAQPEPGIGAPQISANYLTWNTSLYHRDPNAEWIEVANAMSGADAASVVNRGPEYILYQNPTQLPEDTRTTLLLLHNGAVVGTRDLGNVRIQNERYAAGLNLTGRTAFATYPAESSFDKTSVFQLYRIQNQNADAVQEVTVVTSVTIDSMDHQDTSRRRTEYTYDLERAVFDSTGTIVQFPHVTARATSADGDQVYNTKENFFFNGLGVEDPEHPRDHYSLLNGMKFCEVLKDADDKEFSSSRHTYTPVTLQTAREGGFTPLARVVQIQPEKTTATLLDQPTLSFGGGISETHLDLPISQIVTYDNATGYARRWQTWNYDANGRPQILVTDFTYAYEKYQAMREANFLNPIVRTQSSVDDIPRQCSVTTFQAWNAEGIWDEKDTWMWDGEGRPDFDFDDPGGPNWIRANEVAGRNAQGYPVLTREQGAPDASMLYDTSGRRLLARFDNGDLSRREVSYTGFESYELDQGWQTPDGGDPARTSRDCHTGTQAVFLDGQACIQNQFKVRAGIERVIFSCWARCPKGYVRDKLNITLQAGFASQSRNLSLSETWTYQTCVLDLDDPSVDRDLTCSIANLGSEALFLDNFFYGPMAGNFSATVLAPDTWRSRAALGNNGETLRLFYNGSGGLQAMVGPDEQSGQLNAVGFSRSIDGDYDKDRPNWQALIKARDGGPFDDFRNADWQERWQLVTGSVNDWVVRDHALTLVGDGPQSVRFKQPLDLESLALGFSLDLADPKYDLAVSLGELSLRWDGALSRWELWDGTETVATGPLETHIIQRQDLLWTIHQGSSMLFVNGLQILEARQLRNDNGAATLDLTFYGSQSAMGNLAIAINPAMTFTLFNGNAQKLQVQQLQDHDLAARGILYDQLGRGVVATKWITYDSLLPGFRKHLISGFDWETGLMNGDATNYYQGQYGRSDDGGYPYYRQRIQLDESARLLELGLPGEAFAIRPGNPHTTRLEYGVNGTGGFLDDTLPQGRYPVTLKTNPDGNQTLTLLDQTGNKLGTVKGPNGLPLDEAMATFSHFDARNYEVRINLPNADWPPTRGAAPFAVVNHYDAFGRLLSSMNGTEAATDTGLLTSVFDINGRLRFQLDADGRGILDGEDRMKYTCYDPLGRKVEQGTFPGTWDRAELQAQAEDGGTPPANANWTFRYEYDGDQDSPHARGRLWKTHSRDADGQVATETLRYDVAGNVIAKNLDYLGTYTSGYRYNHLGAVTRIQYPDASGEGSSPFGIGYDYDATGRVHAINRLDGEKETPIARYRWNAAGSLEWKAFGSIEEILLETRYTYNSPEWARSLESPLFSQTLNYEDNAPEYARFSGLITGERIRRPDRSFSRHYGYDPNGRLATANFEPGGRYEVGNPSPISYDPNGNILSLSQATQNQVLEAKFAPQHQTDRLDEAVLSNGESWRFDYTPGGKTQNAPVASDFDYDPFTGRLRHMRANDAERTTIAYRYGTGQQWLRKTKRVGDAQVLDRRYIAGANGRLLAEREATPFDCQTRYTVWGVGGPVAMIDEQGTNFLVYDHLGSLRQVVNGRSGESSCSFDYQPYGMLMGSADPNADRFRYRFANMEFDRTTQLYLDGLRLYSPASRRFLTPDPAGQYPSPYVYVSGNPLSLVDPNGAFSLGGFLVSGAELMVGLAIPGFEVLTVAGAFGMGYTLRAGDDFNWKSYAGMEIAGTVSTAELVAGITVDILSAGALAEGVGGALSGAGIAGLTDVTVQMIGMQNGEFSLKEWAIQDALGATTGAITAGIGAVATYGADLAVQGITSSIEGTTGKLLAAGAEGLIKTAGSATSGFVNNVITQEVTTGQVDFGAALNATFSLSTAFDLAYNTGSGMYNAFEVEANKALNPVIDKLTFGKVDKALGEVKSPSKPMVWGFKGKTPSSSTDILKPVGNRLYELGKGEAGTLWNAHKKKGEP</sequence>
<evidence type="ECO:0000313" key="4">
    <source>
        <dbReference type="Proteomes" id="UP000663929"/>
    </source>
</evidence>
<protein>
    <submittedName>
        <fullName evidence="3">RHS repeat-associated core domain-containing protein</fullName>
    </submittedName>
</protein>
<evidence type="ECO:0000259" key="2">
    <source>
        <dbReference type="Pfam" id="PF25023"/>
    </source>
</evidence>
<feature type="domain" description="Teneurin-like YD-shell" evidence="2">
    <location>
        <begin position="2058"/>
        <end position="2334"/>
    </location>
</feature>
<dbReference type="KEGG" id="scor:J3U87_24130"/>
<evidence type="ECO:0000313" key="3">
    <source>
        <dbReference type="EMBL" id="QTD48682.1"/>
    </source>
</evidence>
<accession>A0A8A4THN5</accession>
<dbReference type="NCBIfam" id="TIGR03696">
    <property type="entry name" value="Rhs_assc_core"/>
    <property type="match status" value="1"/>
</dbReference>
<keyword evidence="1" id="KW-0677">Repeat</keyword>
<organism evidence="3 4">
    <name type="scientific">Sulfidibacter corallicola</name>
    <dbReference type="NCBI Taxonomy" id="2818388"/>
    <lineage>
        <taxon>Bacteria</taxon>
        <taxon>Pseudomonadati</taxon>
        <taxon>Acidobacteriota</taxon>
        <taxon>Holophagae</taxon>
        <taxon>Acanthopleuribacterales</taxon>
        <taxon>Acanthopleuribacteraceae</taxon>
        <taxon>Sulfidibacter</taxon>
    </lineage>
</organism>
<evidence type="ECO:0000256" key="1">
    <source>
        <dbReference type="ARBA" id="ARBA00022737"/>
    </source>
</evidence>
<dbReference type="Proteomes" id="UP000663929">
    <property type="component" value="Chromosome"/>
</dbReference>
<reference evidence="3" key="1">
    <citation type="submission" date="2021-03" db="EMBL/GenBank/DDBJ databases">
        <title>Acanthopleuribacteraceae sp. M133.</title>
        <authorList>
            <person name="Wang G."/>
        </authorList>
    </citation>
    <scope>NUCLEOTIDE SEQUENCE</scope>
    <source>
        <strain evidence="3">M133</strain>
    </source>
</reference>
<dbReference type="InterPro" id="IPR056823">
    <property type="entry name" value="TEN-like_YD-shell"/>
</dbReference>
<proteinExistence type="predicted"/>
<gene>
    <name evidence="3" type="ORF">J3U87_24130</name>
</gene>
<dbReference type="EMBL" id="CP071793">
    <property type="protein sequence ID" value="QTD48682.1"/>
    <property type="molecule type" value="Genomic_DNA"/>
</dbReference>